<protein>
    <submittedName>
        <fullName evidence="1">Uncharacterized protein</fullName>
    </submittedName>
</protein>
<keyword evidence="2" id="KW-1185">Reference proteome</keyword>
<proteinExistence type="predicted"/>
<accession>A0A316G6S8</accession>
<reference evidence="1 2" key="1">
    <citation type="submission" date="2018-05" db="EMBL/GenBank/DDBJ databases">
        <title>Genomic Encyclopedia of Type Strains, Phase IV (KMG-IV): sequencing the most valuable type-strain genomes for metagenomic binning, comparative biology and taxonomic classification.</title>
        <authorList>
            <person name="Goeker M."/>
        </authorList>
    </citation>
    <scope>NUCLEOTIDE SEQUENCE [LARGE SCALE GENOMIC DNA]</scope>
    <source>
        <strain evidence="1 2">DSM 103371</strain>
    </source>
</reference>
<evidence type="ECO:0000313" key="1">
    <source>
        <dbReference type="EMBL" id="PWK56614.1"/>
    </source>
</evidence>
<name>A0A316G6S8_9RHOB</name>
<dbReference type="RefSeq" id="WP_164721525.1">
    <property type="nucleotide sequence ID" value="NZ_CP034588.1"/>
</dbReference>
<organism evidence="1 2">
    <name type="scientific">Silicimonas algicola</name>
    <dbReference type="NCBI Taxonomy" id="1826607"/>
    <lineage>
        <taxon>Bacteria</taxon>
        <taxon>Pseudomonadati</taxon>
        <taxon>Pseudomonadota</taxon>
        <taxon>Alphaproteobacteria</taxon>
        <taxon>Rhodobacterales</taxon>
        <taxon>Paracoccaceae</taxon>
    </lineage>
</organism>
<dbReference type="AlphaFoldDB" id="A0A316G6S8"/>
<gene>
    <name evidence="1" type="ORF">C8D95_104287</name>
</gene>
<dbReference type="EMBL" id="QGGV01000004">
    <property type="protein sequence ID" value="PWK56614.1"/>
    <property type="molecule type" value="Genomic_DNA"/>
</dbReference>
<comment type="caution">
    <text evidence="1">The sequence shown here is derived from an EMBL/GenBank/DDBJ whole genome shotgun (WGS) entry which is preliminary data.</text>
</comment>
<sequence length="53" mass="5189">MLVRIVLVVLVVGIIGAAGVMALGGVWGESNNVISTRTGSPGGGYYVGSGGVK</sequence>
<dbReference type="Proteomes" id="UP000245390">
    <property type="component" value="Unassembled WGS sequence"/>
</dbReference>
<evidence type="ECO:0000313" key="2">
    <source>
        <dbReference type="Proteomes" id="UP000245390"/>
    </source>
</evidence>